<sequence>MFAKPTKHGAVDVDPGPGLQVGRPSPADGGALWRLARDTGVLDVNSSYAYLLWTRDFAATSVVARHHGDVVGFVSGYTRPDAPDTLFVWQVGVDARHRGRGVARAMLDDLVGRGTRFLETTVTATNEASIRLFGALARDHDVRHTREPLFTADLFPDRHEAEELHRLGPWPHPTPGVM</sequence>
<evidence type="ECO:0000256" key="2">
    <source>
        <dbReference type="ARBA" id="ARBA00004978"/>
    </source>
</evidence>
<proteinExistence type="inferred from homology"/>
<dbReference type="Pfam" id="PF00583">
    <property type="entry name" value="Acetyltransf_1"/>
    <property type="match status" value="1"/>
</dbReference>
<evidence type="ECO:0000313" key="12">
    <source>
        <dbReference type="EMBL" id="MBB5804267.1"/>
    </source>
</evidence>
<comment type="function">
    <text evidence="1 9">Catalyzes the acetylation of L-2,4-diaminobutyrate (DABA) to gamma-N-acetyl-alpha,gamma-diaminobutyric acid (ADABA) with acetyl coenzyme A.</text>
</comment>
<comment type="caution">
    <text evidence="12">The sequence shown here is derived from an EMBL/GenBank/DDBJ whole genome shotgun (WGS) entry which is preliminary data.</text>
</comment>
<evidence type="ECO:0000256" key="5">
    <source>
        <dbReference type="ARBA" id="ARBA00017935"/>
    </source>
</evidence>
<reference evidence="12 13" key="1">
    <citation type="submission" date="2020-08" db="EMBL/GenBank/DDBJ databases">
        <title>Sequencing the genomes of 1000 actinobacteria strains.</title>
        <authorList>
            <person name="Klenk H.-P."/>
        </authorList>
    </citation>
    <scope>NUCLEOTIDE SEQUENCE [LARGE SCALE GENOMIC DNA]</scope>
    <source>
        <strain evidence="12 13">DSM 45486</strain>
    </source>
</reference>
<evidence type="ECO:0000256" key="10">
    <source>
        <dbReference type="SAM" id="MobiDB-lite"/>
    </source>
</evidence>
<dbReference type="SUPFAM" id="SSF55729">
    <property type="entry name" value="Acyl-CoA N-acyltransferases (Nat)"/>
    <property type="match status" value="1"/>
</dbReference>
<keyword evidence="6 9" id="KW-0808">Transferase</keyword>
<evidence type="ECO:0000256" key="8">
    <source>
        <dbReference type="ARBA" id="ARBA00048924"/>
    </source>
</evidence>
<organism evidence="12 13">
    <name type="scientific">Saccharothrix ecbatanensis</name>
    <dbReference type="NCBI Taxonomy" id="1105145"/>
    <lineage>
        <taxon>Bacteria</taxon>
        <taxon>Bacillati</taxon>
        <taxon>Actinomycetota</taxon>
        <taxon>Actinomycetes</taxon>
        <taxon>Pseudonocardiales</taxon>
        <taxon>Pseudonocardiaceae</taxon>
        <taxon>Saccharothrix</taxon>
    </lineage>
</organism>
<protein>
    <recommendedName>
        <fullName evidence="5 9">L-2,4-diaminobutyric acid acetyltransferase</fullName>
        <shortName evidence="9">DABA acetyltransferase</shortName>
        <ecNumber evidence="4 9">2.3.1.178</ecNumber>
    </recommendedName>
</protein>
<feature type="domain" description="N-acetyltransferase" evidence="11">
    <location>
        <begin position="19"/>
        <end position="162"/>
    </location>
</feature>
<gene>
    <name evidence="9" type="primary">ectA</name>
    <name evidence="12" type="ORF">F4560_004035</name>
</gene>
<dbReference type="UniPathway" id="UPA00067">
    <property type="reaction ID" value="UER00122"/>
</dbReference>
<comment type="similarity">
    <text evidence="3 9">Belongs to the acetyltransferase family. EctA subfamily.</text>
</comment>
<dbReference type="AlphaFoldDB" id="A0A7W9M1V3"/>
<dbReference type="Proteomes" id="UP000552097">
    <property type="component" value="Unassembled WGS sequence"/>
</dbReference>
<comment type="pathway">
    <text evidence="2 9">Amine and polyamine biosynthesis; ectoine biosynthesis; L-ectoine from L-aspartate 4-semialdehyde: step 2/3.</text>
</comment>
<dbReference type="InterPro" id="IPR016181">
    <property type="entry name" value="Acyl_CoA_acyltransferase"/>
</dbReference>
<feature type="region of interest" description="Disordered" evidence="10">
    <location>
        <begin position="1"/>
        <end position="25"/>
    </location>
</feature>
<dbReference type="GO" id="GO:0033816">
    <property type="term" value="F:diaminobutyrate acetyltransferase activity"/>
    <property type="evidence" value="ECO:0007669"/>
    <property type="project" value="UniProtKB-EC"/>
</dbReference>
<keyword evidence="13" id="KW-1185">Reference proteome</keyword>
<dbReference type="Gene3D" id="3.40.630.30">
    <property type="match status" value="1"/>
</dbReference>
<dbReference type="EC" id="2.3.1.178" evidence="4 9"/>
<dbReference type="PROSITE" id="PS51186">
    <property type="entry name" value="GNAT"/>
    <property type="match status" value="1"/>
</dbReference>
<evidence type="ECO:0000256" key="3">
    <source>
        <dbReference type="ARBA" id="ARBA00010712"/>
    </source>
</evidence>
<evidence type="ECO:0000256" key="9">
    <source>
        <dbReference type="RuleBase" id="RU365045"/>
    </source>
</evidence>
<evidence type="ECO:0000256" key="7">
    <source>
        <dbReference type="ARBA" id="ARBA00023315"/>
    </source>
</evidence>
<dbReference type="CDD" id="cd04301">
    <property type="entry name" value="NAT_SF"/>
    <property type="match status" value="1"/>
</dbReference>
<name>A0A7W9M1V3_9PSEU</name>
<dbReference type="InterPro" id="IPR000182">
    <property type="entry name" value="GNAT_dom"/>
</dbReference>
<dbReference type="InterPro" id="IPR012772">
    <property type="entry name" value="Ectoine_EctA"/>
</dbReference>
<evidence type="ECO:0000256" key="1">
    <source>
        <dbReference type="ARBA" id="ARBA00003741"/>
    </source>
</evidence>
<accession>A0A7W9M1V3</accession>
<evidence type="ECO:0000259" key="11">
    <source>
        <dbReference type="PROSITE" id="PS51186"/>
    </source>
</evidence>
<keyword evidence="7 9" id="KW-0012">Acyltransferase</keyword>
<dbReference type="GO" id="GO:0019491">
    <property type="term" value="P:ectoine biosynthetic process"/>
    <property type="evidence" value="ECO:0007669"/>
    <property type="project" value="UniProtKB-UniPathway"/>
</dbReference>
<evidence type="ECO:0000256" key="4">
    <source>
        <dbReference type="ARBA" id="ARBA00012355"/>
    </source>
</evidence>
<dbReference type="RefSeq" id="WP_184922047.1">
    <property type="nucleotide sequence ID" value="NZ_JACHMO010000001.1"/>
</dbReference>
<evidence type="ECO:0000313" key="13">
    <source>
        <dbReference type="Proteomes" id="UP000552097"/>
    </source>
</evidence>
<dbReference type="EMBL" id="JACHMO010000001">
    <property type="protein sequence ID" value="MBB5804267.1"/>
    <property type="molecule type" value="Genomic_DNA"/>
</dbReference>
<evidence type="ECO:0000256" key="6">
    <source>
        <dbReference type="ARBA" id="ARBA00022679"/>
    </source>
</evidence>
<comment type="catalytic activity">
    <reaction evidence="8 9">
        <text>L-2,4-diaminobutanoate + acetyl-CoA = (2S)-4-acetamido-2-aminobutanoate + CoA + H(+)</text>
        <dbReference type="Rhea" id="RHEA:16901"/>
        <dbReference type="ChEBI" id="CHEBI:15378"/>
        <dbReference type="ChEBI" id="CHEBI:57287"/>
        <dbReference type="ChEBI" id="CHEBI:57288"/>
        <dbReference type="ChEBI" id="CHEBI:58761"/>
        <dbReference type="ChEBI" id="CHEBI:58929"/>
        <dbReference type="EC" id="2.3.1.178"/>
    </reaction>
</comment>
<dbReference type="NCBIfam" id="TIGR02406">
    <property type="entry name" value="ectoine_EctA"/>
    <property type="match status" value="1"/>
</dbReference>